<accession>A0A7X8SI48</accession>
<keyword evidence="1" id="KW-0732">Signal</keyword>
<gene>
    <name evidence="2" type="ORF">HGP29_05685</name>
</gene>
<reference evidence="2 3" key="1">
    <citation type="submission" date="2020-04" db="EMBL/GenBank/DDBJ databases">
        <title>Flammeovirga sp. SR4, a novel species isolated from seawater.</title>
        <authorList>
            <person name="Wang X."/>
        </authorList>
    </citation>
    <scope>NUCLEOTIDE SEQUENCE [LARGE SCALE GENOMIC DNA]</scope>
    <source>
        <strain evidence="2 3">SR4</strain>
    </source>
</reference>
<dbReference type="PROSITE" id="PS51257">
    <property type="entry name" value="PROKAR_LIPOPROTEIN"/>
    <property type="match status" value="1"/>
</dbReference>
<name>A0A7X8SI48_9BACT</name>
<dbReference type="Proteomes" id="UP000585050">
    <property type="component" value="Unassembled WGS sequence"/>
</dbReference>
<evidence type="ECO:0000256" key="1">
    <source>
        <dbReference type="SAM" id="SignalP"/>
    </source>
</evidence>
<proteinExistence type="predicted"/>
<sequence>MKTLSTTLLSILLLFISFSCKDAVVDPSSINNIYFETDEEIMVGLPGYDTTLMSVQLLFQANEQRLKSVITGDVALPPDAQVFGESANMIIELEVQMSVVTQNTDFDYSFIVEDTDNITRRVTLEDSDLGVECQEIDNQSRAFGRRVEGVESIQWDSDLEKYYITLDLLSDLFPGATTAVDRIYQKEGVLTNPCQ</sequence>
<feature type="chain" id="PRO_5030694825" evidence="1">
    <location>
        <begin position="23"/>
        <end position="195"/>
    </location>
</feature>
<evidence type="ECO:0000313" key="2">
    <source>
        <dbReference type="EMBL" id="NLR90684.1"/>
    </source>
</evidence>
<organism evidence="2 3">
    <name type="scientific">Flammeovirga agarivorans</name>
    <dbReference type="NCBI Taxonomy" id="2726742"/>
    <lineage>
        <taxon>Bacteria</taxon>
        <taxon>Pseudomonadati</taxon>
        <taxon>Bacteroidota</taxon>
        <taxon>Cytophagia</taxon>
        <taxon>Cytophagales</taxon>
        <taxon>Flammeovirgaceae</taxon>
        <taxon>Flammeovirga</taxon>
    </lineage>
</organism>
<protein>
    <submittedName>
        <fullName evidence="2">Uncharacterized protein</fullName>
    </submittedName>
</protein>
<comment type="caution">
    <text evidence="2">The sequence shown here is derived from an EMBL/GenBank/DDBJ whole genome shotgun (WGS) entry which is preliminary data.</text>
</comment>
<dbReference type="RefSeq" id="WP_168881403.1">
    <property type="nucleotide sequence ID" value="NZ_JABAIL010000002.1"/>
</dbReference>
<dbReference type="EMBL" id="JABAIL010000002">
    <property type="protein sequence ID" value="NLR90684.1"/>
    <property type="molecule type" value="Genomic_DNA"/>
</dbReference>
<evidence type="ECO:0000313" key="3">
    <source>
        <dbReference type="Proteomes" id="UP000585050"/>
    </source>
</evidence>
<keyword evidence="3" id="KW-1185">Reference proteome</keyword>
<feature type="signal peptide" evidence="1">
    <location>
        <begin position="1"/>
        <end position="22"/>
    </location>
</feature>
<dbReference type="AlphaFoldDB" id="A0A7X8SI48"/>